<dbReference type="AlphaFoldDB" id="A0A0G1KGK9"/>
<proteinExistence type="predicted"/>
<dbReference type="Pfam" id="PF05635">
    <property type="entry name" value="23S_rRNA_IVP"/>
    <property type="match status" value="1"/>
</dbReference>
<name>A0A0G1KGK9_9BACT</name>
<comment type="caution">
    <text evidence="1">The sequence shown here is derived from an EMBL/GenBank/DDBJ whole genome shotgun (WGS) entry which is preliminary data.</text>
</comment>
<dbReference type="PANTHER" id="PTHR38471">
    <property type="entry name" value="FOUR HELIX BUNDLE PROTEIN"/>
    <property type="match status" value="1"/>
</dbReference>
<evidence type="ECO:0000313" key="2">
    <source>
        <dbReference type="Proteomes" id="UP000034032"/>
    </source>
</evidence>
<dbReference type="InterPro" id="IPR036583">
    <property type="entry name" value="23S_rRNA_IVS_sf"/>
</dbReference>
<dbReference type="NCBIfam" id="TIGR02436">
    <property type="entry name" value="four helix bundle protein"/>
    <property type="match status" value="1"/>
</dbReference>
<dbReference type="SUPFAM" id="SSF158446">
    <property type="entry name" value="IVS-encoded protein-like"/>
    <property type="match status" value="1"/>
</dbReference>
<reference evidence="1 2" key="1">
    <citation type="journal article" date="2015" name="Nature">
        <title>rRNA introns, odd ribosomes, and small enigmatic genomes across a large radiation of phyla.</title>
        <authorList>
            <person name="Brown C.T."/>
            <person name="Hug L.A."/>
            <person name="Thomas B.C."/>
            <person name="Sharon I."/>
            <person name="Castelle C.J."/>
            <person name="Singh A."/>
            <person name="Wilkins M.J."/>
            <person name="Williams K.H."/>
            <person name="Banfield J.F."/>
        </authorList>
    </citation>
    <scope>NUCLEOTIDE SEQUENCE [LARGE SCALE GENOMIC DNA]</scope>
</reference>
<protein>
    <submittedName>
        <fullName evidence="1">S23 ribosomal protein</fullName>
    </submittedName>
</protein>
<dbReference type="CDD" id="cd16377">
    <property type="entry name" value="23S_rRNA_IVP_like"/>
    <property type="match status" value="1"/>
</dbReference>
<dbReference type="GO" id="GO:0005840">
    <property type="term" value="C:ribosome"/>
    <property type="evidence" value="ECO:0007669"/>
    <property type="project" value="UniProtKB-KW"/>
</dbReference>
<gene>
    <name evidence="1" type="ORF">UW79_C0003G0034</name>
</gene>
<dbReference type="InterPro" id="IPR012657">
    <property type="entry name" value="23S_rRNA-intervening_sequence"/>
</dbReference>
<dbReference type="EMBL" id="LCJR01000003">
    <property type="protein sequence ID" value="KKT82653.1"/>
    <property type="molecule type" value="Genomic_DNA"/>
</dbReference>
<dbReference type="PATRIC" id="fig|1619025.3.peg.150"/>
<organism evidence="1 2">
    <name type="scientific">Candidatus Yanofskybacteria bacterium GW2011_GWA2_44_9</name>
    <dbReference type="NCBI Taxonomy" id="1619025"/>
    <lineage>
        <taxon>Bacteria</taxon>
        <taxon>Candidatus Yanofskyibacteriota</taxon>
    </lineage>
</organism>
<dbReference type="Proteomes" id="UP000034032">
    <property type="component" value="Unassembled WGS sequence"/>
</dbReference>
<dbReference type="Gene3D" id="1.20.1440.60">
    <property type="entry name" value="23S rRNA-intervening sequence"/>
    <property type="match status" value="1"/>
</dbReference>
<accession>A0A0G1KGK9</accession>
<keyword evidence="1" id="KW-0687">Ribonucleoprotein</keyword>
<dbReference type="PANTHER" id="PTHR38471:SF2">
    <property type="entry name" value="FOUR HELIX BUNDLE PROTEIN"/>
    <property type="match status" value="1"/>
</dbReference>
<keyword evidence="1" id="KW-0689">Ribosomal protein</keyword>
<sequence length="114" mass="13227">MKINSFEEIISWQKSQELTVLIYKLFRASKDYSFRDQIQRATVSIGNNIAEGFERRSNNEFRHFLFIAKGSCGEVRSMAYLAVKLTYINDKDFETIKMLCSEISKLISGLIKTL</sequence>
<evidence type="ECO:0000313" key="1">
    <source>
        <dbReference type="EMBL" id="KKT82653.1"/>
    </source>
</evidence>